<dbReference type="GO" id="GO:0004659">
    <property type="term" value="F:prenyltransferase activity"/>
    <property type="evidence" value="ECO:0007669"/>
    <property type="project" value="InterPro"/>
</dbReference>
<evidence type="ECO:0000313" key="7">
    <source>
        <dbReference type="EMBL" id="AEG02739.1"/>
    </source>
</evidence>
<dbReference type="eggNOG" id="COG0142">
    <property type="taxonomic scope" value="Bacteria"/>
</dbReference>
<dbReference type="OrthoDB" id="9805316at2"/>
<reference evidence="7 8" key="1">
    <citation type="journal article" date="2011" name="J. Bacteriol.">
        <title>Complete Genome Sequence of the Aerobic Marine Methanotroph Methylomonas methanica MC09.</title>
        <authorList>
            <person name="Boden R."/>
            <person name="Cunliffe M."/>
            <person name="Scanlan J."/>
            <person name="Moussard H."/>
            <person name="Kits K.D."/>
            <person name="Klotz M.G."/>
            <person name="Jetten M.S."/>
            <person name="Vuilleumier S."/>
            <person name="Han J."/>
            <person name="Peters L."/>
            <person name="Mikhailova N."/>
            <person name="Teshima H."/>
            <person name="Tapia R."/>
            <person name="Kyrpides N."/>
            <person name="Ivanova N."/>
            <person name="Pagani I."/>
            <person name="Cheng J.F."/>
            <person name="Goodwin L."/>
            <person name="Han C."/>
            <person name="Hauser L."/>
            <person name="Land M.L."/>
            <person name="Lapidus A."/>
            <person name="Lucas S."/>
            <person name="Pitluck S."/>
            <person name="Woyke T."/>
            <person name="Stein L."/>
            <person name="Murrell J.C."/>
        </authorList>
    </citation>
    <scope>NUCLEOTIDE SEQUENCE [LARGE SCALE GENOMIC DNA]</scope>
    <source>
        <strain evidence="7 8">MC09</strain>
    </source>
</reference>
<dbReference type="HOGENOM" id="CLU_014015_2_0_6"/>
<keyword evidence="5" id="KW-0460">Magnesium</keyword>
<organism evidence="7 8">
    <name type="scientific">Methylomonas methanica (strain DSM 25384 / MC09)</name>
    <dbReference type="NCBI Taxonomy" id="857087"/>
    <lineage>
        <taxon>Bacteria</taxon>
        <taxon>Pseudomonadati</taxon>
        <taxon>Pseudomonadota</taxon>
        <taxon>Gammaproteobacteria</taxon>
        <taxon>Methylococcales</taxon>
        <taxon>Methylococcaceae</taxon>
        <taxon>Methylomonas</taxon>
    </lineage>
</organism>
<dbReference type="PANTHER" id="PTHR12001">
    <property type="entry name" value="GERANYLGERANYL PYROPHOSPHATE SYNTHASE"/>
    <property type="match status" value="1"/>
</dbReference>
<dbReference type="RefSeq" id="WP_013820952.1">
    <property type="nucleotide sequence ID" value="NC_015572.1"/>
</dbReference>
<dbReference type="Proteomes" id="UP000008888">
    <property type="component" value="Chromosome"/>
</dbReference>
<dbReference type="CDD" id="cd00685">
    <property type="entry name" value="Trans_IPPS_HT"/>
    <property type="match status" value="1"/>
</dbReference>
<dbReference type="KEGG" id="mmt:Metme_4392"/>
<dbReference type="InterPro" id="IPR000092">
    <property type="entry name" value="Polyprenyl_synt"/>
</dbReference>
<dbReference type="Gene3D" id="1.10.600.10">
    <property type="entry name" value="Farnesyl Diphosphate Synthase"/>
    <property type="match status" value="1"/>
</dbReference>
<dbReference type="STRING" id="857087.Metme_4392"/>
<dbReference type="InterPro" id="IPR008949">
    <property type="entry name" value="Isoprenoid_synthase_dom_sf"/>
</dbReference>
<sequence>MAAETEIIRQKLTQLLTQDPYLLRVFPSAGNIERAKLSRARLLLKNARDNNVDLSSAIEAAIAIEVIHLATLVHDDVIDDSPMRRNAASFKASHGNKSAVLYGDYLFSLGVNHVQATQNAACASVFTECIHDTCRGEAIQDLVLSDPQFSPKIEDLYGVARGKTGALFAFCTQAPALIRADTPEALQAALKEIGYLLGLAYQLADDVLDLAGTQENLGKPACNDLRENCMTTPLFRLMQELNMDWQQLRSRYLNNENELSEYFLHSASYKVLKAEIDAVKSQLDRLVEVCRSHDWEIQEIVAYFWGEYVQNRLYSLKDAECH</sequence>
<evidence type="ECO:0000256" key="3">
    <source>
        <dbReference type="ARBA" id="ARBA00022679"/>
    </source>
</evidence>
<accession>G0A3W7</accession>
<dbReference type="PANTHER" id="PTHR12001:SF69">
    <property type="entry name" value="ALL TRANS-POLYPRENYL-DIPHOSPHATE SYNTHASE PDSS1"/>
    <property type="match status" value="1"/>
</dbReference>
<keyword evidence="8" id="KW-1185">Reference proteome</keyword>
<comment type="cofactor">
    <cofactor evidence="1">
        <name>Mg(2+)</name>
        <dbReference type="ChEBI" id="CHEBI:18420"/>
    </cofactor>
</comment>
<gene>
    <name evidence="7" type="ordered locus">Metme_4392</name>
</gene>
<dbReference type="Pfam" id="PF00348">
    <property type="entry name" value="polyprenyl_synt"/>
    <property type="match status" value="1"/>
</dbReference>
<evidence type="ECO:0000256" key="6">
    <source>
        <dbReference type="RuleBase" id="RU004466"/>
    </source>
</evidence>
<reference key="2">
    <citation type="submission" date="2011-05" db="EMBL/GenBank/DDBJ databases">
        <title>Complete genome sequence of the aerobic marine methanotroph Methylomonas methanica MC09.</title>
        <authorList>
            <person name="Boden R."/>
            <person name="Cunliffe M."/>
            <person name="Scanlan J."/>
            <person name="Moussard H."/>
            <person name="Kits K.D."/>
            <person name="Klotz M."/>
            <person name="Jetten M."/>
            <person name="Vuilleumier S."/>
            <person name="Han J."/>
            <person name="Peters L."/>
            <person name="Mikhailova N."/>
            <person name="Teshima H."/>
            <person name="Tapia R."/>
            <person name="Kyrpides N."/>
            <person name="Ivanova N."/>
            <person name="Pagani I."/>
            <person name="Cheng J.-F."/>
            <person name="Goodwin L."/>
            <person name="Han C."/>
            <person name="Hauser L."/>
            <person name="Land M."/>
            <person name="Lapidus A."/>
            <person name="Lucas S."/>
            <person name="Pitluck S."/>
            <person name="Woyke T."/>
            <person name="Stein L.Y."/>
            <person name="Murrell C."/>
        </authorList>
    </citation>
    <scope>NUCLEOTIDE SEQUENCE</scope>
    <source>
        <strain>MC09</strain>
    </source>
</reference>
<evidence type="ECO:0000313" key="8">
    <source>
        <dbReference type="Proteomes" id="UP000008888"/>
    </source>
</evidence>
<protein>
    <submittedName>
        <fullName evidence="7">Polyprenyl synthetase</fullName>
    </submittedName>
</protein>
<dbReference type="EMBL" id="CP002738">
    <property type="protein sequence ID" value="AEG02739.1"/>
    <property type="molecule type" value="Genomic_DNA"/>
</dbReference>
<dbReference type="AlphaFoldDB" id="G0A3W7"/>
<keyword evidence="3 6" id="KW-0808">Transferase</keyword>
<keyword evidence="4" id="KW-0479">Metal-binding</keyword>
<dbReference type="SFLD" id="SFLDS00005">
    <property type="entry name" value="Isoprenoid_Synthase_Type_I"/>
    <property type="match status" value="1"/>
</dbReference>
<dbReference type="GO" id="GO:0046872">
    <property type="term" value="F:metal ion binding"/>
    <property type="evidence" value="ECO:0007669"/>
    <property type="project" value="UniProtKB-KW"/>
</dbReference>
<dbReference type="PROSITE" id="PS00444">
    <property type="entry name" value="POLYPRENYL_SYNTHASE_2"/>
    <property type="match status" value="1"/>
</dbReference>
<dbReference type="GO" id="GO:0008299">
    <property type="term" value="P:isoprenoid biosynthetic process"/>
    <property type="evidence" value="ECO:0007669"/>
    <property type="project" value="InterPro"/>
</dbReference>
<dbReference type="SUPFAM" id="SSF48576">
    <property type="entry name" value="Terpenoid synthases"/>
    <property type="match status" value="1"/>
</dbReference>
<name>G0A3W7_METMM</name>
<proteinExistence type="inferred from homology"/>
<evidence type="ECO:0000256" key="1">
    <source>
        <dbReference type="ARBA" id="ARBA00001946"/>
    </source>
</evidence>
<reference evidence="8" key="3">
    <citation type="submission" date="2011-05" db="EMBL/GenBank/DDBJ databases">
        <title>Complete sequence of Methylomonas methanica MC09.</title>
        <authorList>
            <consortium name="US DOE Joint Genome Institute"/>
            <person name="Lucas S."/>
            <person name="Han J."/>
            <person name="Lapidus A."/>
            <person name="Cheng J.-F."/>
            <person name="Goodwin L."/>
            <person name="Pitluck S."/>
            <person name="Peters L."/>
            <person name="Mikhailova N."/>
            <person name="Teshima H."/>
            <person name="Han C."/>
            <person name="Tapia R."/>
            <person name="Land M."/>
            <person name="Hauser L."/>
            <person name="Kyrpides N."/>
            <person name="Ivanova N."/>
            <person name="Pagani I."/>
            <person name="Stein L."/>
            <person name="Woyke T."/>
        </authorList>
    </citation>
    <scope>NUCLEOTIDE SEQUENCE [LARGE SCALE GENOMIC DNA]</scope>
    <source>
        <strain evidence="8">MC09</strain>
    </source>
</reference>
<dbReference type="InterPro" id="IPR033749">
    <property type="entry name" value="Polyprenyl_synt_CS"/>
</dbReference>
<evidence type="ECO:0000256" key="2">
    <source>
        <dbReference type="ARBA" id="ARBA00006706"/>
    </source>
</evidence>
<evidence type="ECO:0000256" key="4">
    <source>
        <dbReference type="ARBA" id="ARBA00022723"/>
    </source>
</evidence>
<evidence type="ECO:0000256" key="5">
    <source>
        <dbReference type="ARBA" id="ARBA00022842"/>
    </source>
</evidence>
<comment type="similarity">
    <text evidence="2 6">Belongs to the FPP/GGPP synthase family.</text>
</comment>